<feature type="compositionally biased region" description="Basic and acidic residues" evidence="1">
    <location>
        <begin position="314"/>
        <end position="326"/>
    </location>
</feature>
<dbReference type="GO" id="GO:0036374">
    <property type="term" value="F:glutathione hydrolase activity"/>
    <property type="evidence" value="ECO:0007669"/>
    <property type="project" value="InterPro"/>
</dbReference>
<dbReference type="GO" id="GO:0006751">
    <property type="term" value="P:glutathione catabolic process"/>
    <property type="evidence" value="ECO:0007669"/>
    <property type="project" value="InterPro"/>
</dbReference>
<dbReference type="AlphaFoldDB" id="A0A381U4J8"/>
<dbReference type="Gene3D" id="1.10.246.130">
    <property type="match status" value="1"/>
</dbReference>
<evidence type="ECO:0000256" key="1">
    <source>
        <dbReference type="SAM" id="MobiDB-lite"/>
    </source>
</evidence>
<dbReference type="EMBL" id="UINC01005727">
    <property type="protein sequence ID" value="SVA23182.1"/>
    <property type="molecule type" value="Genomic_DNA"/>
</dbReference>
<dbReference type="PRINTS" id="PR01210">
    <property type="entry name" value="GGTRANSPTASE"/>
</dbReference>
<dbReference type="NCBIfam" id="TIGR00066">
    <property type="entry name" value="g_glut_trans"/>
    <property type="match status" value="1"/>
</dbReference>
<dbReference type="SUPFAM" id="SSF56235">
    <property type="entry name" value="N-terminal nucleophile aminohydrolases (Ntn hydrolases)"/>
    <property type="match status" value="1"/>
</dbReference>
<dbReference type="Gene3D" id="3.60.20.40">
    <property type="match status" value="1"/>
</dbReference>
<feature type="region of interest" description="Disordered" evidence="1">
    <location>
        <begin position="314"/>
        <end position="336"/>
    </location>
</feature>
<dbReference type="InterPro" id="IPR052896">
    <property type="entry name" value="GGT-like_enzyme"/>
</dbReference>
<dbReference type="PANTHER" id="PTHR43881">
    <property type="entry name" value="GAMMA-GLUTAMYLTRANSPEPTIDASE (AFU_ORTHOLOGUE AFUA_4G13580)"/>
    <property type="match status" value="1"/>
</dbReference>
<dbReference type="Pfam" id="PF01019">
    <property type="entry name" value="G_glu_transpept"/>
    <property type="match status" value="1"/>
</dbReference>
<organism evidence="2">
    <name type="scientific">marine metagenome</name>
    <dbReference type="NCBI Taxonomy" id="408172"/>
    <lineage>
        <taxon>unclassified sequences</taxon>
        <taxon>metagenomes</taxon>
        <taxon>ecological metagenomes</taxon>
    </lineage>
</organism>
<accession>A0A381U4J8</accession>
<dbReference type="PANTHER" id="PTHR43881:SF1">
    <property type="entry name" value="GAMMA-GLUTAMYLTRANSPEPTIDASE (AFU_ORTHOLOGUE AFUA_4G13580)"/>
    <property type="match status" value="1"/>
</dbReference>
<name>A0A381U4J8_9ZZZZ</name>
<sequence>MIATSQPQASMAGLEVLRDGGNAIDAAVTAAAVLSVVEPTMTGIGGDLFAIVHDASRGTTRGLNASGRSARSADLGHLQASGHTCVPEHGVLSVTVPGAVDGWDQLLADHGTVPLERALAPAVAFARDGFPVAEVVARQWNDATSLLAEDPTTAALFLPKNRAPTPGELFVNRPLADSLEAIASEGPDVLYRGVLAHAIASDIARRGGWLTIQDLHDHRSDWMEPIRTSIGEVELLELPPNTQGFVAIEALNILANDDLSRLGHNSGDYLHLVLEALAVAFDDRAAYLADPDAVPDETLARLISPAYAEHCRRQISSEHVRSRDTDPSEPDATIPKRATGDTVYLAAADAQGNLISLIQSLYSGFGSGIMAGNTGIVLHNRGSLFNSAPSHPNHLAPHKRPLHTLAPAMVYRRGRPWMAFGVMGGDMQPQGHLQVLLNLTCFGMNIQEAGEAPRARYDTSGICLEQGIPHTTATNLRHRGHTLIDGLGFGGFQGVLINPETGTLMGGSDPRKDGLALGW</sequence>
<reference evidence="2" key="1">
    <citation type="submission" date="2018-05" db="EMBL/GenBank/DDBJ databases">
        <authorList>
            <person name="Lanie J.A."/>
            <person name="Ng W.-L."/>
            <person name="Kazmierczak K.M."/>
            <person name="Andrzejewski T.M."/>
            <person name="Davidsen T.M."/>
            <person name="Wayne K.J."/>
            <person name="Tettelin H."/>
            <person name="Glass J.I."/>
            <person name="Rusch D."/>
            <person name="Podicherti R."/>
            <person name="Tsui H.-C.T."/>
            <person name="Winkler M.E."/>
        </authorList>
    </citation>
    <scope>NUCLEOTIDE SEQUENCE</scope>
</reference>
<evidence type="ECO:0008006" key="3">
    <source>
        <dbReference type="Google" id="ProtNLM"/>
    </source>
</evidence>
<dbReference type="InterPro" id="IPR029055">
    <property type="entry name" value="Ntn_hydrolases_N"/>
</dbReference>
<protein>
    <recommendedName>
        <fullName evidence="3">Gamma-glutamyltransferase</fullName>
    </recommendedName>
</protein>
<dbReference type="InterPro" id="IPR043138">
    <property type="entry name" value="GGT_lsub"/>
</dbReference>
<gene>
    <name evidence="2" type="ORF">METZ01_LOCUS76036</name>
</gene>
<evidence type="ECO:0000313" key="2">
    <source>
        <dbReference type="EMBL" id="SVA23182.1"/>
    </source>
</evidence>
<dbReference type="InterPro" id="IPR000101">
    <property type="entry name" value="GGT_peptidase"/>
</dbReference>
<proteinExistence type="predicted"/>
<dbReference type="InterPro" id="IPR043137">
    <property type="entry name" value="GGT_ssub_C"/>
</dbReference>